<organism evidence="4 5">
    <name type="scientific">Clydaea vesicula</name>
    <dbReference type="NCBI Taxonomy" id="447962"/>
    <lineage>
        <taxon>Eukaryota</taxon>
        <taxon>Fungi</taxon>
        <taxon>Fungi incertae sedis</taxon>
        <taxon>Chytridiomycota</taxon>
        <taxon>Chytridiomycota incertae sedis</taxon>
        <taxon>Chytridiomycetes</taxon>
        <taxon>Lobulomycetales</taxon>
        <taxon>Lobulomycetaceae</taxon>
        <taxon>Clydaea</taxon>
    </lineage>
</organism>
<dbReference type="SUPFAM" id="SSF56112">
    <property type="entry name" value="Protein kinase-like (PK-like)"/>
    <property type="match status" value="1"/>
</dbReference>
<dbReference type="Gene3D" id="3.90.1200.10">
    <property type="match status" value="1"/>
</dbReference>
<feature type="domain" description="Homologous recombination OB-fold protein OB-fold" evidence="3">
    <location>
        <begin position="480"/>
        <end position="562"/>
    </location>
</feature>
<dbReference type="PANTHER" id="PTHR21310">
    <property type="entry name" value="AMINOGLYCOSIDE PHOSPHOTRANSFERASE-RELATED-RELATED"/>
    <property type="match status" value="1"/>
</dbReference>
<dbReference type="Proteomes" id="UP001211065">
    <property type="component" value="Unassembled WGS sequence"/>
</dbReference>
<accession>A0AAD5U024</accession>
<evidence type="ECO:0008006" key="6">
    <source>
        <dbReference type="Google" id="ProtNLM"/>
    </source>
</evidence>
<keyword evidence="5" id="KW-1185">Reference proteome</keyword>
<protein>
    <recommendedName>
        <fullName evidence="6">Aminoglycoside phosphotransferase domain-containing protein</fullName>
    </recommendedName>
</protein>
<dbReference type="AlphaFoldDB" id="A0AAD5U024"/>
<evidence type="ECO:0000259" key="3">
    <source>
        <dbReference type="Pfam" id="PF15072"/>
    </source>
</evidence>
<name>A0AAD5U024_9FUNG</name>
<keyword evidence="1" id="KW-0175">Coiled coil</keyword>
<dbReference type="EMBL" id="JADGJW010000362">
    <property type="protein sequence ID" value="KAJ3218832.1"/>
    <property type="molecule type" value="Genomic_DNA"/>
</dbReference>
<feature type="coiled-coil region" evidence="1">
    <location>
        <begin position="198"/>
        <end position="228"/>
    </location>
</feature>
<comment type="caution">
    <text evidence="4">The sequence shown here is derived from an EMBL/GenBank/DDBJ whole genome shotgun (WGS) entry which is preliminary data.</text>
</comment>
<dbReference type="Pfam" id="PF01636">
    <property type="entry name" value="APH"/>
    <property type="match status" value="1"/>
</dbReference>
<dbReference type="InterPro" id="IPR002575">
    <property type="entry name" value="Aminoglycoside_PTrfase"/>
</dbReference>
<sequence>MAEISQVPKLTEQVQELALVETIQDSVSEPTQNPALTEQMIQDFQSFIGTNHTVNIDKTGMNSLVHIVKNLSTNKQYALKHPLSSYSINSIKQEVTILKALENAKINFNQISVPTILQVANDNSLMNLLPGKNGFVVFEGLNNEDKLKMCREYGKCLKIIHSWKADEIKPLRADQNEKNLVLNNNSRDWLDVHLNFADVKLKDKIKRLEEKADLTAEEKQKNDKLIEENLQFFEEMKKILQDDSKWNESEMVLLHGDAMIQNFLFNEDLQATGALDWGDAGYGDKRFDLGPCLWSIQYLLKKADEGVTEETIREHKNAFLQAYGTQYQIEDVEQWLDLYDIYDFYQKTKRKYNFNETEVIPSGPSPLLEIPILPEPQTNYTDIPIPGPAGLLTDSIRNMEKGKKSITHSSSVNKKVKETCNYDDEEKERISKKIKISTQNKFQFKNFFENSMSKLDQSEINFIDINFILDKNNQNNFEKNKIANILLCIKDVKVYSDFDIGLVLVDCDGSEIDAFVNKEAIDLLQFNVGCILHLSDVSIFKPNELSLYLNITLRTIKAFFTSHGEKIELEIHQQKIKENVKNIASSISVLKTKEVENCDFLNADFDFGNMSDFSDF</sequence>
<dbReference type="GO" id="GO:0000725">
    <property type="term" value="P:recombinational repair"/>
    <property type="evidence" value="ECO:0007669"/>
    <property type="project" value="InterPro"/>
</dbReference>
<dbReference type="InterPro" id="IPR011009">
    <property type="entry name" value="Kinase-like_dom_sf"/>
</dbReference>
<evidence type="ECO:0000313" key="4">
    <source>
        <dbReference type="EMBL" id="KAJ3218832.1"/>
    </source>
</evidence>
<evidence type="ECO:0000259" key="2">
    <source>
        <dbReference type="Pfam" id="PF01636"/>
    </source>
</evidence>
<reference evidence="4" key="1">
    <citation type="submission" date="2020-05" db="EMBL/GenBank/DDBJ databases">
        <title>Phylogenomic resolution of chytrid fungi.</title>
        <authorList>
            <person name="Stajich J.E."/>
            <person name="Amses K."/>
            <person name="Simmons R."/>
            <person name="Seto K."/>
            <person name="Myers J."/>
            <person name="Bonds A."/>
            <person name="Quandt C.A."/>
            <person name="Barry K."/>
            <person name="Liu P."/>
            <person name="Grigoriev I."/>
            <person name="Longcore J.E."/>
            <person name="James T.Y."/>
        </authorList>
    </citation>
    <scope>NUCLEOTIDE SEQUENCE</scope>
    <source>
        <strain evidence="4">JEL0476</strain>
    </source>
</reference>
<evidence type="ECO:0000256" key="1">
    <source>
        <dbReference type="SAM" id="Coils"/>
    </source>
</evidence>
<proteinExistence type="predicted"/>
<gene>
    <name evidence="4" type="ORF">HK099_004908</name>
</gene>
<dbReference type="InterPro" id="IPR058570">
    <property type="entry name" value="HROB_OB"/>
</dbReference>
<feature type="domain" description="Aminoglycoside phosphotransferase" evidence="2">
    <location>
        <begin position="73"/>
        <end position="296"/>
    </location>
</feature>
<evidence type="ECO:0000313" key="5">
    <source>
        <dbReference type="Proteomes" id="UP001211065"/>
    </source>
</evidence>
<dbReference type="InterPro" id="IPR051678">
    <property type="entry name" value="AGP_Transferase"/>
</dbReference>
<dbReference type="Pfam" id="PF15072">
    <property type="entry name" value="HROB"/>
    <property type="match status" value="1"/>
</dbReference>